<feature type="transmembrane region" description="Helical" evidence="1">
    <location>
        <begin position="6"/>
        <end position="24"/>
    </location>
</feature>
<accession>A0A0F9NYW3</accession>
<comment type="caution">
    <text evidence="2">The sequence shown here is derived from an EMBL/GenBank/DDBJ whole genome shotgun (WGS) entry which is preliminary data.</text>
</comment>
<dbReference type="PROSITE" id="PS51257">
    <property type="entry name" value="PROKAR_LIPOPROTEIN"/>
    <property type="match status" value="1"/>
</dbReference>
<dbReference type="EMBL" id="LAZR01003539">
    <property type="protein sequence ID" value="KKN17277.1"/>
    <property type="molecule type" value="Genomic_DNA"/>
</dbReference>
<keyword evidence="1" id="KW-0472">Membrane</keyword>
<name>A0A0F9NYW3_9ZZZZ</name>
<keyword evidence="1" id="KW-0812">Transmembrane</keyword>
<evidence type="ECO:0000313" key="2">
    <source>
        <dbReference type="EMBL" id="KKN17277.1"/>
    </source>
</evidence>
<gene>
    <name evidence="2" type="ORF">LCGC14_0967560</name>
</gene>
<organism evidence="2">
    <name type="scientific">marine sediment metagenome</name>
    <dbReference type="NCBI Taxonomy" id="412755"/>
    <lineage>
        <taxon>unclassified sequences</taxon>
        <taxon>metagenomes</taxon>
        <taxon>ecological metagenomes</taxon>
    </lineage>
</organism>
<keyword evidence="1" id="KW-1133">Transmembrane helix</keyword>
<proteinExistence type="predicted"/>
<dbReference type="AlphaFoldDB" id="A0A0F9NYW3"/>
<reference evidence="2" key="1">
    <citation type="journal article" date="2015" name="Nature">
        <title>Complex archaea that bridge the gap between prokaryotes and eukaryotes.</title>
        <authorList>
            <person name="Spang A."/>
            <person name="Saw J.H."/>
            <person name="Jorgensen S.L."/>
            <person name="Zaremba-Niedzwiedzka K."/>
            <person name="Martijn J."/>
            <person name="Lind A.E."/>
            <person name="van Eijk R."/>
            <person name="Schleper C."/>
            <person name="Guy L."/>
            <person name="Ettema T.J."/>
        </authorList>
    </citation>
    <scope>NUCLEOTIDE SEQUENCE</scope>
</reference>
<protein>
    <submittedName>
        <fullName evidence="2">Uncharacterized protein</fullName>
    </submittedName>
</protein>
<sequence>MSKTQIDIVFAATAIIIVCLLMAAMSGCKPKLQIGQVWQDEDNPDPFKSDRVVQRKILALRDGYVQYERVDSTCKGIKGSISEHGFRVGASLVLGSTLISNEPTPYPFSGVPIEEPKDSIVIDAATGTARLVIPEPGEFISISTDPVSDAPPVWGKGELPADHQDFFGNDNTARLDYVQNRVLDKHGAILKIIAIRVLALEAVDPNAMPVEARLDILECKIAALMLAEAVE</sequence>
<evidence type="ECO:0000256" key="1">
    <source>
        <dbReference type="SAM" id="Phobius"/>
    </source>
</evidence>